<keyword evidence="1" id="KW-1133">Transmembrane helix</keyword>
<organism evidence="2 3">
    <name type="scientific">Clostridium tertium</name>
    <dbReference type="NCBI Taxonomy" id="1559"/>
    <lineage>
        <taxon>Bacteria</taxon>
        <taxon>Bacillati</taxon>
        <taxon>Bacillota</taxon>
        <taxon>Clostridia</taxon>
        <taxon>Eubacteriales</taxon>
        <taxon>Clostridiaceae</taxon>
        <taxon>Clostridium</taxon>
    </lineage>
</organism>
<dbReference type="EMBL" id="JAMRYU010000020">
    <property type="protein sequence ID" value="MDC4241825.1"/>
    <property type="molecule type" value="Genomic_DNA"/>
</dbReference>
<dbReference type="Proteomes" id="UP001141183">
    <property type="component" value="Unassembled WGS sequence"/>
</dbReference>
<sequence length="562" mass="60527">MASAFELQGSVKLESKEVLEGLSKVDKQIDKTGEAMEKVEGKSGKFGKVLGGVGKTLASTFALGKIKSFSEEAVQGANVQIMAETKLQNNLMATGRATMENVDSLKQYASNLQKVGVIGDEVGMAGMSQLATFNLTSDSIRTLSDGMYNLAVNQKGVNATQEDMMGYANMIGKAMQGQATALTRVGVTMSDYQKNIIETGTEQERASVIAEVLKANYGNLNEEIAKTPEGKMTQLNNDLGDMKETLGMALLPVMVQVVGWIQQLVTWFTSLSPSTQKIVMVSGLLVALLPSLIGLFSGLATVTGALGISFSAVALPILAIVGVITGVIAIGVALWKNWDTIKEKASQLGEWLGEKWNSIKEKTSETWNNIKSSTSEAWSKVQSKIEEHGGGIKGIIGTMAEANKEFWSKGFNALDEITGGKLSSIKNKISDGLNAIKGFFSNLRLPEIKIPKIKLPHFNLTGSFSLKPPSVPKLNVDWYSEGAIFTKKTVLGNGLGVGDANKGQGNNAEGIIPLDILWDKMDKIANRPIQIFITARELARATASEMKNELNKLEMKDVRSVY</sequence>
<accession>A0A9X3XLJ6</accession>
<feature type="transmembrane region" description="Helical" evidence="1">
    <location>
        <begin position="246"/>
        <end position="266"/>
    </location>
</feature>
<feature type="transmembrane region" description="Helical" evidence="1">
    <location>
        <begin position="278"/>
        <end position="302"/>
    </location>
</feature>
<name>A0A9X3XLJ6_9CLOT</name>
<gene>
    <name evidence="2" type="ORF">NE398_16945</name>
</gene>
<evidence type="ECO:0008006" key="4">
    <source>
        <dbReference type="Google" id="ProtNLM"/>
    </source>
</evidence>
<protein>
    <recommendedName>
        <fullName evidence="4">Phage-related minor tail protein</fullName>
    </recommendedName>
</protein>
<keyword evidence="1" id="KW-0472">Membrane</keyword>
<proteinExistence type="predicted"/>
<feature type="transmembrane region" description="Helical" evidence="1">
    <location>
        <begin position="308"/>
        <end position="335"/>
    </location>
</feature>
<dbReference type="Gene3D" id="6.10.140.1430">
    <property type="match status" value="1"/>
</dbReference>
<dbReference type="AlphaFoldDB" id="A0A9X3XLJ6"/>
<reference evidence="2" key="1">
    <citation type="submission" date="2022-05" db="EMBL/GenBank/DDBJ databases">
        <title>Draft genome sequence of Clostridium tertium strain CP3 isolated from Peru.</title>
        <authorList>
            <person name="Hurtado R."/>
            <person name="Lima L."/>
            <person name="Sousa T."/>
            <person name="Jaiswal A.K."/>
            <person name="Tiwari S."/>
            <person name="Maturrano L."/>
            <person name="Brenig B."/>
            <person name="Azevedo V."/>
        </authorList>
    </citation>
    <scope>NUCLEOTIDE SEQUENCE</scope>
    <source>
        <strain evidence="2">CP3</strain>
    </source>
</reference>
<comment type="caution">
    <text evidence="2">The sequence shown here is derived from an EMBL/GenBank/DDBJ whole genome shotgun (WGS) entry which is preliminary data.</text>
</comment>
<keyword evidence="1" id="KW-0812">Transmembrane</keyword>
<evidence type="ECO:0000313" key="2">
    <source>
        <dbReference type="EMBL" id="MDC4241825.1"/>
    </source>
</evidence>
<dbReference type="RefSeq" id="WP_272470624.1">
    <property type="nucleotide sequence ID" value="NZ_JAMRYU010000020.1"/>
</dbReference>
<keyword evidence="3" id="KW-1185">Reference proteome</keyword>
<evidence type="ECO:0000256" key="1">
    <source>
        <dbReference type="SAM" id="Phobius"/>
    </source>
</evidence>
<evidence type="ECO:0000313" key="3">
    <source>
        <dbReference type="Proteomes" id="UP001141183"/>
    </source>
</evidence>